<dbReference type="InterPro" id="IPR001466">
    <property type="entry name" value="Beta-lactam-related"/>
</dbReference>
<protein>
    <submittedName>
        <fullName evidence="3">Beta-lactamase family protein</fullName>
    </submittedName>
</protein>
<name>A0A939PA04_9ACTN</name>
<proteinExistence type="predicted"/>
<dbReference type="AlphaFoldDB" id="A0A939PA04"/>
<keyword evidence="1" id="KW-0732">Signal</keyword>
<dbReference type="Proteomes" id="UP000669179">
    <property type="component" value="Unassembled WGS sequence"/>
</dbReference>
<dbReference type="EMBL" id="JAGEOJ010000001">
    <property type="protein sequence ID" value="MBO2446118.1"/>
    <property type="molecule type" value="Genomic_DNA"/>
</dbReference>
<feature type="domain" description="Beta-lactamase-related" evidence="2">
    <location>
        <begin position="56"/>
        <end position="370"/>
    </location>
</feature>
<dbReference type="PANTHER" id="PTHR46825">
    <property type="entry name" value="D-ALANYL-D-ALANINE-CARBOXYPEPTIDASE/ENDOPEPTIDASE AMPH"/>
    <property type="match status" value="1"/>
</dbReference>
<comment type="caution">
    <text evidence="3">The sequence shown here is derived from an EMBL/GenBank/DDBJ whole genome shotgun (WGS) entry which is preliminary data.</text>
</comment>
<dbReference type="InterPro" id="IPR012338">
    <property type="entry name" value="Beta-lactam/transpept-like"/>
</dbReference>
<reference evidence="3" key="1">
    <citation type="submission" date="2021-03" db="EMBL/GenBank/DDBJ databases">
        <authorList>
            <person name="Kanchanasin P."/>
            <person name="Saeng-In P."/>
            <person name="Phongsopitanun W."/>
            <person name="Yuki M."/>
            <person name="Kudo T."/>
            <person name="Ohkuma M."/>
            <person name="Tanasupawat S."/>
        </authorList>
    </citation>
    <scope>NUCLEOTIDE SEQUENCE</scope>
    <source>
        <strain evidence="3">GKU 128</strain>
    </source>
</reference>
<dbReference type="Pfam" id="PF00144">
    <property type="entry name" value="Beta-lactamase"/>
    <property type="match status" value="1"/>
</dbReference>
<evidence type="ECO:0000256" key="1">
    <source>
        <dbReference type="SAM" id="SignalP"/>
    </source>
</evidence>
<evidence type="ECO:0000313" key="4">
    <source>
        <dbReference type="Proteomes" id="UP000669179"/>
    </source>
</evidence>
<keyword evidence="4" id="KW-1185">Reference proteome</keyword>
<organism evidence="3 4">
    <name type="scientific">Actinomadura barringtoniae</name>
    <dbReference type="NCBI Taxonomy" id="1427535"/>
    <lineage>
        <taxon>Bacteria</taxon>
        <taxon>Bacillati</taxon>
        <taxon>Actinomycetota</taxon>
        <taxon>Actinomycetes</taxon>
        <taxon>Streptosporangiales</taxon>
        <taxon>Thermomonosporaceae</taxon>
        <taxon>Actinomadura</taxon>
    </lineage>
</organism>
<dbReference type="InterPro" id="IPR050491">
    <property type="entry name" value="AmpC-like"/>
</dbReference>
<evidence type="ECO:0000313" key="3">
    <source>
        <dbReference type="EMBL" id="MBO2446118.1"/>
    </source>
</evidence>
<sequence length="394" mass="41280">MTMRGKAMRAGATVAAMVTAFGLAHASPALASPSATPGARAAAPAAPDGGYQEQIDAYRNASGSIGAMATVRHGDEVVGFGSGSAQLAPPVALGADTHFRMGSQTKMFTASIVLQLADEGKVDLDAPIERYLPGVVHGKDLDPNAITVRQLLQHRSGIKDNLGFVNGDYFQTAKLLLNPVWQIVPPTEQQMVDEGTEYGKQFDPGTQGVYSNTNFTILGMLAEKLTGSDMSTLIKTRIIDRVGMPATFFPKPGQKDLPEPYARGYLSVKGAPFADVSNFEPAVWGSAAALVSTGRDMTKFINALVGGQVVSQARLAEMQHTLPVTAGVGDYGLGLVKFKTACGIAWGHTGSVAGYSTETVGDGERSLSVGINNTPVIADQTDAMQKMVDKALCG</sequence>
<dbReference type="PANTHER" id="PTHR46825:SF7">
    <property type="entry name" value="D-ALANYL-D-ALANINE CARBOXYPEPTIDASE"/>
    <property type="match status" value="1"/>
</dbReference>
<gene>
    <name evidence="3" type="ORF">J4573_03385</name>
</gene>
<dbReference type="Gene3D" id="3.40.710.10">
    <property type="entry name" value="DD-peptidase/beta-lactamase superfamily"/>
    <property type="match status" value="1"/>
</dbReference>
<feature type="signal peptide" evidence="1">
    <location>
        <begin position="1"/>
        <end position="31"/>
    </location>
</feature>
<evidence type="ECO:0000259" key="2">
    <source>
        <dbReference type="Pfam" id="PF00144"/>
    </source>
</evidence>
<dbReference type="SUPFAM" id="SSF56601">
    <property type="entry name" value="beta-lactamase/transpeptidase-like"/>
    <property type="match status" value="1"/>
</dbReference>
<feature type="chain" id="PRO_5037833314" evidence="1">
    <location>
        <begin position="32"/>
        <end position="394"/>
    </location>
</feature>
<accession>A0A939PA04</accession>